<protein>
    <submittedName>
        <fullName evidence="7">Uncharacterized protein</fullName>
    </submittedName>
</protein>
<reference evidence="7" key="2">
    <citation type="journal article" date="2021" name="PeerJ">
        <title>Extensive microbial diversity within the chicken gut microbiome revealed by metagenomics and culture.</title>
        <authorList>
            <person name="Gilroy R."/>
            <person name="Ravi A."/>
            <person name="Getino M."/>
            <person name="Pursley I."/>
            <person name="Horton D.L."/>
            <person name="Alikhan N.F."/>
            <person name="Baker D."/>
            <person name="Gharbi K."/>
            <person name="Hall N."/>
            <person name="Watson M."/>
            <person name="Adriaenssens E.M."/>
            <person name="Foster-Nyarko E."/>
            <person name="Jarju S."/>
            <person name="Secka A."/>
            <person name="Antonio M."/>
            <person name="Oren A."/>
            <person name="Chaudhuri R.R."/>
            <person name="La Ragione R."/>
            <person name="Hildebrand F."/>
            <person name="Pallen M.J."/>
        </authorList>
    </citation>
    <scope>NUCLEOTIDE SEQUENCE</scope>
    <source>
        <strain evidence="7">ChiSjej6B24-2974</strain>
    </source>
</reference>
<dbReference type="Pfam" id="PF02653">
    <property type="entry name" value="BPD_transp_2"/>
    <property type="match status" value="1"/>
</dbReference>
<dbReference type="InterPro" id="IPR001851">
    <property type="entry name" value="ABC_transp_permease"/>
</dbReference>
<name>A0A9D1CWS7_9FIRM</name>
<evidence type="ECO:0000256" key="2">
    <source>
        <dbReference type="ARBA" id="ARBA00022475"/>
    </source>
</evidence>
<accession>A0A9D1CWS7</accession>
<keyword evidence="2" id="KW-1003">Cell membrane</keyword>
<reference evidence="7" key="1">
    <citation type="submission" date="2020-10" db="EMBL/GenBank/DDBJ databases">
        <authorList>
            <person name="Gilroy R."/>
        </authorList>
    </citation>
    <scope>NUCLEOTIDE SEQUENCE</scope>
    <source>
        <strain evidence="7">ChiSjej6B24-2974</strain>
    </source>
</reference>
<dbReference type="GO" id="GO:0005886">
    <property type="term" value="C:plasma membrane"/>
    <property type="evidence" value="ECO:0007669"/>
    <property type="project" value="UniProtKB-SubCell"/>
</dbReference>
<evidence type="ECO:0000256" key="4">
    <source>
        <dbReference type="ARBA" id="ARBA00022989"/>
    </source>
</evidence>
<keyword evidence="4 6" id="KW-1133">Transmembrane helix</keyword>
<dbReference type="GO" id="GO:0022857">
    <property type="term" value="F:transmembrane transporter activity"/>
    <property type="evidence" value="ECO:0007669"/>
    <property type="project" value="InterPro"/>
</dbReference>
<organism evidence="7 8">
    <name type="scientific">Candidatus Pullichristensenella stercorigallinarum</name>
    <dbReference type="NCBI Taxonomy" id="2840909"/>
    <lineage>
        <taxon>Bacteria</taxon>
        <taxon>Bacillati</taxon>
        <taxon>Bacillota</taxon>
        <taxon>Clostridia</taxon>
        <taxon>Candidatus Pullichristensenella</taxon>
    </lineage>
</organism>
<keyword evidence="5 6" id="KW-0472">Membrane</keyword>
<proteinExistence type="predicted"/>
<evidence type="ECO:0000256" key="5">
    <source>
        <dbReference type="ARBA" id="ARBA00023136"/>
    </source>
</evidence>
<dbReference type="AlphaFoldDB" id="A0A9D1CWS7"/>
<evidence type="ECO:0000256" key="6">
    <source>
        <dbReference type="SAM" id="Phobius"/>
    </source>
</evidence>
<gene>
    <name evidence="7" type="ORF">IAA52_01720</name>
</gene>
<dbReference type="EMBL" id="DVFZ01000018">
    <property type="protein sequence ID" value="HIQ81800.1"/>
    <property type="molecule type" value="Genomic_DNA"/>
</dbReference>
<comment type="subcellular location">
    <subcellularLocation>
        <location evidence="1">Cell membrane</location>
        <topology evidence="1">Multi-pass membrane protein</topology>
    </subcellularLocation>
</comment>
<evidence type="ECO:0000313" key="8">
    <source>
        <dbReference type="Proteomes" id="UP000824260"/>
    </source>
</evidence>
<dbReference type="Proteomes" id="UP000824260">
    <property type="component" value="Unassembled WGS sequence"/>
</dbReference>
<evidence type="ECO:0000313" key="7">
    <source>
        <dbReference type="EMBL" id="HIQ81800.1"/>
    </source>
</evidence>
<keyword evidence="3 6" id="KW-0812">Transmembrane</keyword>
<evidence type="ECO:0000256" key="3">
    <source>
        <dbReference type="ARBA" id="ARBA00022692"/>
    </source>
</evidence>
<comment type="caution">
    <text evidence="7">The sequence shown here is derived from an EMBL/GenBank/DDBJ whole genome shotgun (WGS) entry which is preliminary data.</text>
</comment>
<feature type="transmembrane region" description="Helical" evidence="6">
    <location>
        <begin position="15"/>
        <end position="38"/>
    </location>
</feature>
<sequence length="94" mass="10680">MGNIQPDIKFTGSGYLFGSIPVIILIAVAVVLVVWFIMKYTTFGRSIYTIDGNRDAAEVCGNLDIRHGGGYIRHWRFPGVRAYQRRYGGLWRKL</sequence>
<evidence type="ECO:0000256" key="1">
    <source>
        <dbReference type="ARBA" id="ARBA00004651"/>
    </source>
</evidence>